<comment type="subcellular location">
    <subcellularLocation>
        <location evidence="1">Membrane</location>
    </subcellularLocation>
</comment>
<evidence type="ECO:0000256" key="3">
    <source>
        <dbReference type="ARBA" id="ARBA00022692"/>
    </source>
</evidence>
<dbReference type="SUPFAM" id="SSF69593">
    <property type="entry name" value="Glycerol-3-phosphate (1)-acyltransferase"/>
    <property type="match status" value="1"/>
</dbReference>
<dbReference type="RefSeq" id="WP_407648237.1">
    <property type="nucleotide sequence ID" value="NZ_JADQAZ010000001.1"/>
</dbReference>
<sequence>MTTWIGREEPAPTRLGPAAWARAALRGLPLALLVFGGLTLLLLLRLIERPLHGVARPWTPHITCFVCRNAIRLMGITYRTSGTPMKNAGALVANHTSWLDIFALNAPTPLYFVSKAEVAGWPGIGWLARATGTVFIRRERTQARGQVAVLAERLAAGHRLLFFPEGTSTDGQQVLPFKPPLFQPYIDGIHVDAPKRDLCVQPVTVNYTAPKGEEVQFYGWWGDMGFGHHFLKTLGAKRQGAIEVIFHAPLTTKTFEGRKQLAKAAEEAVRSALKPGQRLP</sequence>
<dbReference type="PANTHER" id="PTHR23063:SF52">
    <property type="entry name" value="LYSOPHOSPHATIDYLCHOLINE ACYLTRANSFERASE"/>
    <property type="match status" value="1"/>
</dbReference>
<evidence type="ECO:0000256" key="6">
    <source>
        <dbReference type="ARBA" id="ARBA00023136"/>
    </source>
</evidence>
<dbReference type="GO" id="GO:0016020">
    <property type="term" value="C:membrane"/>
    <property type="evidence" value="ECO:0007669"/>
    <property type="project" value="UniProtKB-SubCell"/>
</dbReference>
<organism evidence="10 11">
    <name type="scientific">Harenicola maris</name>
    <dbReference type="NCBI Taxonomy" id="2841044"/>
    <lineage>
        <taxon>Bacteria</taxon>
        <taxon>Pseudomonadati</taxon>
        <taxon>Pseudomonadota</taxon>
        <taxon>Alphaproteobacteria</taxon>
        <taxon>Rhodobacterales</taxon>
        <taxon>Paracoccaceae</taxon>
        <taxon>Harenicola</taxon>
    </lineage>
</organism>
<evidence type="ECO:0000256" key="4">
    <source>
        <dbReference type="ARBA" id="ARBA00022989"/>
    </source>
</evidence>
<keyword evidence="11" id="KW-1185">Reference proteome</keyword>
<evidence type="ECO:0000256" key="2">
    <source>
        <dbReference type="ARBA" id="ARBA00022679"/>
    </source>
</evidence>
<keyword evidence="3 8" id="KW-0812">Transmembrane</keyword>
<name>A0AAP2G3G0_9RHOB</name>
<evidence type="ECO:0000256" key="7">
    <source>
        <dbReference type="ARBA" id="ARBA00023315"/>
    </source>
</evidence>
<proteinExistence type="predicted"/>
<evidence type="ECO:0000256" key="5">
    <source>
        <dbReference type="ARBA" id="ARBA00023098"/>
    </source>
</evidence>
<dbReference type="Proteomes" id="UP001315686">
    <property type="component" value="Unassembled WGS sequence"/>
</dbReference>
<evidence type="ECO:0000259" key="9">
    <source>
        <dbReference type="SMART" id="SM00563"/>
    </source>
</evidence>
<keyword evidence="5" id="KW-0443">Lipid metabolism</keyword>
<protein>
    <submittedName>
        <fullName evidence="10">1-acyl-sn-glycerol-3-phosphate acyltransferase</fullName>
    </submittedName>
</protein>
<dbReference type="CDD" id="cd07989">
    <property type="entry name" value="LPLAT_AGPAT-like"/>
    <property type="match status" value="1"/>
</dbReference>
<keyword evidence="2" id="KW-0808">Transferase</keyword>
<gene>
    <name evidence="10" type="ORF">IV417_05210</name>
</gene>
<dbReference type="AlphaFoldDB" id="A0AAP2G3G0"/>
<dbReference type="EMBL" id="JADQAZ010000001">
    <property type="protein sequence ID" value="MBT0956773.1"/>
    <property type="molecule type" value="Genomic_DNA"/>
</dbReference>
<feature type="domain" description="Phospholipid/glycerol acyltransferase" evidence="9">
    <location>
        <begin position="89"/>
        <end position="208"/>
    </location>
</feature>
<dbReference type="InterPro" id="IPR002123">
    <property type="entry name" value="Plipid/glycerol_acylTrfase"/>
</dbReference>
<dbReference type="SMART" id="SM00563">
    <property type="entry name" value="PlsC"/>
    <property type="match status" value="1"/>
</dbReference>
<reference evidence="10 11" key="1">
    <citation type="journal article" date="2021" name="Arch. Microbiol.">
        <title>Harenicola maris gen. nov., sp. nov. isolated from the Sea of Japan shallow sediments.</title>
        <authorList>
            <person name="Romanenko L.A."/>
            <person name="Kurilenko V.V."/>
            <person name="Chernysheva N.Y."/>
            <person name="Tekutyeva L.A."/>
            <person name="Velansky P.V."/>
            <person name="Svetashev V.I."/>
            <person name="Isaeva M.P."/>
        </authorList>
    </citation>
    <scope>NUCLEOTIDE SEQUENCE [LARGE SCALE GENOMIC DNA]</scope>
    <source>
        <strain evidence="10 11">KMM 3653</strain>
    </source>
</reference>
<dbReference type="Pfam" id="PF01553">
    <property type="entry name" value="Acyltransferase"/>
    <property type="match status" value="1"/>
</dbReference>
<comment type="caution">
    <text evidence="10">The sequence shown here is derived from an EMBL/GenBank/DDBJ whole genome shotgun (WGS) entry which is preliminary data.</text>
</comment>
<dbReference type="PANTHER" id="PTHR23063">
    <property type="entry name" value="PHOSPHOLIPID ACYLTRANSFERASE"/>
    <property type="match status" value="1"/>
</dbReference>
<keyword evidence="4 8" id="KW-1133">Transmembrane helix</keyword>
<keyword evidence="6 8" id="KW-0472">Membrane</keyword>
<evidence type="ECO:0000256" key="8">
    <source>
        <dbReference type="SAM" id="Phobius"/>
    </source>
</evidence>
<feature type="transmembrane region" description="Helical" evidence="8">
    <location>
        <begin position="27"/>
        <end position="47"/>
    </location>
</feature>
<keyword evidence="7 10" id="KW-0012">Acyltransferase</keyword>
<evidence type="ECO:0000313" key="11">
    <source>
        <dbReference type="Proteomes" id="UP001315686"/>
    </source>
</evidence>
<dbReference type="GO" id="GO:0016746">
    <property type="term" value="F:acyltransferase activity"/>
    <property type="evidence" value="ECO:0007669"/>
    <property type="project" value="UniProtKB-KW"/>
</dbReference>
<dbReference type="GO" id="GO:0006629">
    <property type="term" value="P:lipid metabolic process"/>
    <property type="evidence" value="ECO:0007669"/>
    <property type="project" value="UniProtKB-KW"/>
</dbReference>
<evidence type="ECO:0000256" key="1">
    <source>
        <dbReference type="ARBA" id="ARBA00004370"/>
    </source>
</evidence>
<accession>A0AAP2G3G0</accession>
<evidence type="ECO:0000313" key="10">
    <source>
        <dbReference type="EMBL" id="MBT0956773.1"/>
    </source>
</evidence>